<keyword evidence="5 10" id="KW-1133">Transmembrane helix</keyword>
<comment type="catalytic activity">
    <reaction evidence="10">
        <text>an acyl phosphate + sn-glycerol 3-phosphate = a 1-acyl-sn-glycero-3-phosphate + phosphate</text>
        <dbReference type="Rhea" id="RHEA:34075"/>
        <dbReference type="ChEBI" id="CHEBI:43474"/>
        <dbReference type="ChEBI" id="CHEBI:57597"/>
        <dbReference type="ChEBI" id="CHEBI:57970"/>
        <dbReference type="ChEBI" id="CHEBI:59918"/>
        <dbReference type="EC" id="2.3.1.275"/>
    </reaction>
</comment>
<feature type="transmembrane region" description="Helical" evidence="10">
    <location>
        <begin position="76"/>
        <end position="98"/>
    </location>
</feature>
<keyword evidence="4 10" id="KW-0812">Transmembrane</keyword>
<feature type="transmembrane region" description="Helical" evidence="10">
    <location>
        <begin position="110"/>
        <end position="135"/>
    </location>
</feature>
<keyword evidence="9 10" id="KW-1208">Phospholipid metabolism</keyword>
<organism evidence="11 12">
    <name type="scientific">Syntrophaceticus schinkii</name>
    <dbReference type="NCBI Taxonomy" id="499207"/>
    <lineage>
        <taxon>Bacteria</taxon>
        <taxon>Bacillati</taxon>
        <taxon>Bacillota</taxon>
        <taxon>Clostridia</taxon>
        <taxon>Thermoanaerobacterales</taxon>
        <taxon>Thermoanaerobacterales Family III. Incertae Sedis</taxon>
        <taxon>Syntrophaceticus</taxon>
    </lineage>
</organism>
<protein>
    <recommendedName>
        <fullName evidence="10">Glycerol-3-phosphate acyltransferase</fullName>
    </recommendedName>
    <alternativeName>
        <fullName evidence="10">Acyl-PO4 G3P acyltransferase</fullName>
    </alternativeName>
    <alternativeName>
        <fullName evidence="10">Acyl-phosphate--glycerol-3-phosphate acyltransferase</fullName>
    </alternativeName>
    <alternativeName>
        <fullName evidence="10">G3P acyltransferase</fullName>
        <shortName evidence="10">GPAT</shortName>
        <ecNumber evidence="10">2.3.1.275</ecNumber>
    </alternativeName>
    <alternativeName>
        <fullName evidence="10">Lysophosphatidic acid synthase</fullName>
        <shortName evidence="10">LPA synthase</shortName>
    </alternativeName>
</protein>
<evidence type="ECO:0000256" key="3">
    <source>
        <dbReference type="ARBA" id="ARBA00022679"/>
    </source>
</evidence>
<dbReference type="NCBIfam" id="TIGR00023">
    <property type="entry name" value="glycerol-3-phosphate 1-O-acyltransferase PlsY"/>
    <property type="match status" value="1"/>
</dbReference>
<dbReference type="GO" id="GO:0005886">
    <property type="term" value="C:plasma membrane"/>
    <property type="evidence" value="ECO:0007669"/>
    <property type="project" value="UniProtKB-SubCell"/>
</dbReference>
<dbReference type="PANTHER" id="PTHR30309:SF0">
    <property type="entry name" value="GLYCEROL-3-PHOSPHATE ACYLTRANSFERASE-RELATED"/>
    <property type="match status" value="1"/>
</dbReference>
<feature type="transmembrane region" description="Helical" evidence="10">
    <location>
        <begin position="6"/>
        <end position="23"/>
    </location>
</feature>
<name>A0A0B7MG76_9FIRM</name>
<keyword evidence="8 10" id="KW-0594">Phospholipid biosynthesis</keyword>
<keyword evidence="3 10" id="KW-0808">Transferase</keyword>
<keyword evidence="7 10" id="KW-0472">Membrane</keyword>
<comment type="subunit">
    <text evidence="10">Probably interacts with PlsX.</text>
</comment>
<evidence type="ECO:0000256" key="7">
    <source>
        <dbReference type="ARBA" id="ARBA00023136"/>
    </source>
</evidence>
<comment type="subcellular location">
    <subcellularLocation>
        <location evidence="10">Cell membrane</location>
        <topology evidence="10">Multi-pass membrane protein</topology>
    </subcellularLocation>
</comment>
<dbReference type="EC" id="2.3.1.275" evidence="10"/>
<dbReference type="SMART" id="SM01207">
    <property type="entry name" value="G3P_acyltransf"/>
    <property type="match status" value="1"/>
</dbReference>
<dbReference type="PANTHER" id="PTHR30309">
    <property type="entry name" value="INNER MEMBRANE PROTEIN YGIH"/>
    <property type="match status" value="1"/>
</dbReference>
<dbReference type="GO" id="GO:0008654">
    <property type="term" value="P:phospholipid biosynthetic process"/>
    <property type="evidence" value="ECO:0007669"/>
    <property type="project" value="UniProtKB-UniRule"/>
</dbReference>
<comment type="function">
    <text evidence="10">Catalyzes the transfer of an acyl group from acyl-phosphate (acyl-PO(4)) to glycerol-3-phosphate (G3P) to form lysophosphatidic acid (LPA). This enzyme utilizes acyl-phosphate as fatty acyl donor, but not acyl-CoA or acyl-ACP.</text>
</comment>
<gene>
    <name evidence="10 11" type="primary">plsY</name>
    <name evidence="11" type="ORF">SSCH_360019</name>
</gene>
<dbReference type="Pfam" id="PF02660">
    <property type="entry name" value="G3P_acyltransf"/>
    <property type="match status" value="1"/>
</dbReference>
<comment type="similarity">
    <text evidence="10">Belongs to the PlsY family.</text>
</comment>
<sequence length="193" mass="20819">MRVVLMLLICYLIGSIPCGYLIGRRKSVDLRSRGSGNIGATNAFRILGPELGLLVLFCDVAKGFIPVLIVNNIFGPAWGVGAGLAAMVGHNWSVFLGFRGGRGVATGAGVLIALMPWVVFIAFIVWVLVVLISGYVSLGSIIAAIAVPIIALILRVPWVYFIFAVPAPILVVIRHLPNIRRLQAGTESRIRFW</sequence>
<evidence type="ECO:0000313" key="12">
    <source>
        <dbReference type="Proteomes" id="UP000046155"/>
    </source>
</evidence>
<evidence type="ECO:0000256" key="6">
    <source>
        <dbReference type="ARBA" id="ARBA00023098"/>
    </source>
</evidence>
<evidence type="ECO:0000256" key="5">
    <source>
        <dbReference type="ARBA" id="ARBA00022989"/>
    </source>
</evidence>
<evidence type="ECO:0000313" key="11">
    <source>
        <dbReference type="EMBL" id="CEO89080.1"/>
    </source>
</evidence>
<keyword evidence="6 10" id="KW-0443">Lipid metabolism</keyword>
<keyword evidence="2 10" id="KW-0444">Lipid biosynthesis</keyword>
<evidence type="ECO:0000256" key="9">
    <source>
        <dbReference type="ARBA" id="ARBA00023264"/>
    </source>
</evidence>
<evidence type="ECO:0000256" key="1">
    <source>
        <dbReference type="ARBA" id="ARBA00022475"/>
    </source>
</evidence>
<keyword evidence="1 10" id="KW-1003">Cell membrane</keyword>
<keyword evidence="11" id="KW-0012">Acyltransferase</keyword>
<dbReference type="OrthoDB" id="9777124at2"/>
<dbReference type="InterPro" id="IPR003811">
    <property type="entry name" value="G3P_acylTferase_PlsY"/>
</dbReference>
<reference evidence="12" key="1">
    <citation type="submission" date="2015-01" db="EMBL/GenBank/DDBJ databases">
        <authorList>
            <person name="Manzoor Shahid"/>
            <person name="Zubair Saima"/>
        </authorList>
    </citation>
    <scope>NUCLEOTIDE SEQUENCE [LARGE SCALE GENOMIC DNA]</scope>
    <source>
        <strain evidence="12">Sp3</strain>
    </source>
</reference>
<proteinExistence type="inferred from homology"/>
<dbReference type="UniPathway" id="UPA00085"/>
<evidence type="ECO:0000256" key="8">
    <source>
        <dbReference type="ARBA" id="ARBA00023209"/>
    </source>
</evidence>
<evidence type="ECO:0000256" key="4">
    <source>
        <dbReference type="ARBA" id="ARBA00022692"/>
    </source>
</evidence>
<dbReference type="Proteomes" id="UP000046155">
    <property type="component" value="Unassembled WGS sequence"/>
</dbReference>
<dbReference type="GO" id="GO:0043772">
    <property type="term" value="F:acyl-phosphate glycerol-3-phosphate acyltransferase activity"/>
    <property type="evidence" value="ECO:0007669"/>
    <property type="project" value="UniProtKB-UniRule"/>
</dbReference>
<feature type="transmembrane region" description="Helical" evidence="10">
    <location>
        <begin position="141"/>
        <end position="173"/>
    </location>
</feature>
<dbReference type="RefSeq" id="WP_044665109.1">
    <property type="nucleotide sequence ID" value="NZ_CDRZ01000232.1"/>
</dbReference>
<accession>A0A0B7MG76</accession>
<dbReference type="AlphaFoldDB" id="A0A0B7MG76"/>
<evidence type="ECO:0000256" key="10">
    <source>
        <dbReference type="HAMAP-Rule" id="MF_01043"/>
    </source>
</evidence>
<evidence type="ECO:0000256" key="2">
    <source>
        <dbReference type="ARBA" id="ARBA00022516"/>
    </source>
</evidence>
<dbReference type="HAMAP" id="MF_01043">
    <property type="entry name" value="PlsY"/>
    <property type="match status" value="1"/>
</dbReference>
<keyword evidence="12" id="KW-1185">Reference proteome</keyword>
<comment type="pathway">
    <text evidence="10">Lipid metabolism; phospholipid metabolism.</text>
</comment>
<dbReference type="EMBL" id="CDRZ01000232">
    <property type="protein sequence ID" value="CEO89080.1"/>
    <property type="molecule type" value="Genomic_DNA"/>
</dbReference>